<dbReference type="GeneID" id="77948657"/>
<dbReference type="EMBL" id="MT740244">
    <property type="protein sequence ID" value="QOC54905.1"/>
    <property type="molecule type" value="Genomic_DNA"/>
</dbReference>
<proteinExistence type="predicted"/>
<sequence>MNKYEVRMGYNDNSGVEVEAELYLSIKRDNPHNHRMMGVYVFLVGDEIVAEFPCSEVKMIRKVIK</sequence>
<accession>A0A7L7SGK3</accession>
<dbReference type="Proteomes" id="UP000524862">
    <property type="component" value="Segment"/>
</dbReference>
<dbReference type="RefSeq" id="YP_010672382.1">
    <property type="nucleotide sequence ID" value="NC_070976.1"/>
</dbReference>
<name>A0A7L7SGK3_9CAUD</name>
<protein>
    <submittedName>
        <fullName evidence="1">Uncharacterized protein</fullName>
    </submittedName>
</protein>
<evidence type="ECO:0000313" key="2">
    <source>
        <dbReference type="Proteomes" id="UP000524862"/>
    </source>
</evidence>
<keyword evidence="2" id="KW-1185">Reference proteome</keyword>
<organism evidence="1 2">
    <name type="scientific">Proteus phage 3H10_20</name>
    <dbReference type="NCBI Taxonomy" id="2772448"/>
    <lineage>
        <taxon>Viruses</taxon>
        <taxon>Duplodnaviria</taxon>
        <taxon>Heunggongvirae</taxon>
        <taxon>Uroviricota</taxon>
        <taxon>Caudoviricetes</taxon>
        <taxon>Grimontviridae</taxon>
        <taxon>Privateervirus</taxon>
        <taxon>Privateervirus 3H1020</taxon>
    </lineage>
</organism>
<dbReference type="KEGG" id="vg:77948657"/>
<reference evidence="1 2" key="1">
    <citation type="submission" date="2020-07" db="EMBL/GenBank/DDBJ databases">
        <title>Bacteriophages application to control Proteus mirabilis infection.</title>
        <authorList>
            <person name="Connerton I.F."/>
        </authorList>
    </citation>
    <scope>NUCLEOTIDE SEQUENCE [LARGE SCALE GENOMIC DNA]</scope>
</reference>
<evidence type="ECO:0000313" key="1">
    <source>
        <dbReference type="EMBL" id="QOC54905.1"/>
    </source>
</evidence>